<feature type="transmembrane region" description="Helical" evidence="1">
    <location>
        <begin position="68"/>
        <end position="88"/>
    </location>
</feature>
<reference evidence="2" key="1">
    <citation type="submission" date="2021-01" db="EMBL/GenBank/DDBJ databases">
        <authorList>
            <person name="Corre E."/>
            <person name="Pelletier E."/>
            <person name="Niang G."/>
            <person name="Scheremetjew M."/>
            <person name="Finn R."/>
            <person name="Kale V."/>
            <person name="Holt S."/>
            <person name="Cochrane G."/>
            <person name="Meng A."/>
            <person name="Brown T."/>
            <person name="Cohen L."/>
        </authorList>
    </citation>
    <scope>NUCLEOTIDE SEQUENCE</scope>
    <source>
        <strain evidence="2">GSBS06</strain>
    </source>
</reference>
<protein>
    <submittedName>
        <fullName evidence="2">Uncharacterized protein</fullName>
    </submittedName>
</protein>
<feature type="transmembrane region" description="Helical" evidence="1">
    <location>
        <begin position="153"/>
        <end position="172"/>
    </location>
</feature>
<proteinExistence type="predicted"/>
<accession>A0A7S3PFU3</accession>
<dbReference type="EMBL" id="HBIN01006140">
    <property type="protein sequence ID" value="CAE0434172.1"/>
    <property type="molecule type" value="Transcribed_RNA"/>
</dbReference>
<gene>
    <name evidence="2" type="ORF">ASTO00021_LOCUS4476</name>
</gene>
<name>A0A7S3PFU3_9STRA</name>
<evidence type="ECO:0000313" key="2">
    <source>
        <dbReference type="EMBL" id="CAE0434172.1"/>
    </source>
</evidence>
<sequence>MAERHQLGDKETRSCLCKSYKGLPDVDEMVFRPHEDACWKVRNFEILNLFYQPPNVRKFWEEHRKTEIFLGVIVPIVTQAPFFLVSLLDFSHAQGVYEKVLFVFGLSNILSFLPLNVDNLLYRMRHGFPLLDFVLTLSAVVLLILYGQGFIYIGSWGLVVCWYFRIVYYPLLMHYYFNLDTSYRQLVINLNKMALVGVVITILFGRGLIFFQKWTVVDDTAITFDGRIVTIRDIWISLVDVLYGRALFAAFDMFVGFRLDNINAYEVGVRASDDVPVTYNP</sequence>
<organism evidence="2">
    <name type="scientific">Aplanochytrium stocchinoi</name>
    <dbReference type="NCBI Taxonomy" id="215587"/>
    <lineage>
        <taxon>Eukaryota</taxon>
        <taxon>Sar</taxon>
        <taxon>Stramenopiles</taxon>
        <taxon>Bigyra</taxon>
        <taxon>Labyrinthulomycetes</taxon>
        <taxon>Thraustochytrida</taxon>
        <taxon>Thraustochytriidae</taxon>
        <taxon>Aplanochytrium</taxon>
    </lineage>
</organism>
<keyword evidence="1" id="KW-1133">Transmembrane helix</keyword>
<keyword evidence="1" id="KW-0472">Membrane</keyword>
<evidence type="ECO:0000256" key="1">
    <source>
        <dbReference type="SAM" id="Phobius"/>
    </source>
</evidence>
<dbReference type="AlphaFoldDB" id="A0A7S3PFU3"/>
<feature type="transmembrane region" description="Helical" evidence="1">
    <location>
        <begin position="193"/>
        <end position="214"/>
    </location>
</feature>
<feature type="transmembrane region" description="Helical" evidence="1">
    <location>
        <begin position="100"/>
        <end position="117"/>
    </location>
</feature>
<feature type="transmembrane region" description="Helical" evidence="1">
    <location>
        <begin position="129"/>
        <end position="147"/>
    </location>
</feature>
<keyword evidence="1" id="KW-0812">Transmembrane</keyword>